<keyword evidence="1 4" id="KW-0479">Metal-binding</keyword>
<evidence type="ECO:0000256" key="3">
    <source>
        <dbReference type="ARBA" id="ARBA00022833"/>
    </source>
</evidence>
<dbReference type="InterPro" id="IPR049439">
    <property type="entry name" value="TRAFD1-XIAF1_Znf"/>
</dbReference>
<evidence type="ECO:0000256" key="2">
    <source>
        <dbReference type="ARBA" id="ARBA00022771"/>
    </source>
</evidence>
<reference evidence="7" key="1">
    <citation type="submission" date="2023-03" db="EMBL/GenBank/DDBJ databases">
        <title>Electrophorus voltai genome.</title>
        <authorList>
            <person name="Bian C."/>
        </authorList>
    </citation>
    <scope>NUCLEOTIDE SEQUENCE</scope>
    <source>
        <strain evidence="7">CB-2022</strain>
        <tissue evidence="7">Muscle</tissue>
    </source>
</reference>
<dbReference type="Proteomes" id="UP001239994">
    <property type="component" value="Unassembled WGS sequence"/>
</dbReference>
<gene>
    <name evidence="7" type="ORF">P4O66_018057</name>
</gene>
<name>A0AAD8YUV2_9TELE</name>
<dbReference type="PROSITE" id="PS50145">
    <property type="entry name" value="ZF_TRAF"/>
    <property type="match status" value="1"/>
</dbReference>
<evidence type="ECO:0000256" key="4">
    <source>
        <dbReference type="PROSITE-ProRule" id="PRU00207"/>
    </source>
</evidence>
<proteinExistence type="predicted"/>
<comment type="caution">
    <text evidence="7">The sequence shown here is derived from an EMBL/GenBank/DDBJ whole genome shotgun (WGS) entry which is preliminary data.</text>
</comment>
<feature type="chain" id="PRO_5041949313" description="TRAF-type domain-containing protein" evidence="5">
    <location>
        <begin position="23"/>
        <end position="724"/>
    </location>
</feature>
<dbReference type="Gene3D" id="1.20.1280.50">
    <property type="match status" value="1"/>
</dbReference>
<dbReference type="InterPro" id="IPR001810">
    <property type="entry name" value="F-box_dom"/>
</dbReference>
<evidence type="ECO:0000259" key="6">
    <source>
        <dbReference type="PROSITE" id="PS50145"/>
    </source>
</evidence>
<accession>A0AAD8YUV2</accession>
<evidence type="ECO:0000256" key="5">
    <source>
        <dbReference type="SAM" id="SignalP"/>
    </source>
</evidence>
<keyword evidence="5" id="KW-0732">Signal</keyword>
<evidence type="ECO:0000313" key="8">
    <source>
        <dbReference type="Proteomes" id="UP001239994"/>
    </source>
</evidence>
<feature type="zinc finger region" description="TRAF-type" evidence="4">
    <location>
        <begin position="40"/>
        <end position="116"/>
    </location>
</feature>
<dbReference type="Gene3D" id="3.30.40.10">
    <property type="entry name" value="Zinc/RING finger domain, C3HC4 (zinc finger)"/>
    <property type="match status" value="2"/>
</dbReference>
<keyword evidence="8" id="KW-1185">Reference proteome</keyword>
<dbReference type="Pfam" id="PF21366">
    <property type="entry name" value="TRAFD1-XIAF1_ZnF"/>
    <property type="match status" value="1"/>
</dbReference>
<protein>
    <recommendedName>
        <fullName evidence="6">TRAF-type domain-containing protein</fullName>
    </recommendedName>
</protein>
<dbReference type="GO" id="GO:0005739">
    <property type="term" value="C:mitochondrion"/>
    <property type="evidence" value="ECO:0007669"/>
    <property type="project" value="TreeGrafter"/>
</dbReference>
<dbReference type="InterPro" id="IPR032675">
    <property type="entry name" value="LRR_dom_sf"/>
</dbReference>
<dbReference type="SUPFAM" id="SSF52047">
    <property type="entry name" value="RNI-like"/>
    <property type="match status" value="1"/>
</dbReference>
<dbReference type="InterPro" id="IPR001293">
    <property type="entry name" value="Znf_TRAF"/>
</dbReference>
<dbReference type="PANTHER" id="PTHR16295:SF17">
    <property type="entry name" value="XIAP-ASSOCIATED FACTOR 1"/>
    <property type="match status" value="1"/>
</dbReference>
<organism evidence="7 8">
    <name type="scientific">Electrophorus voltai</name>
    <dbReference type="NCBI Taxonomy" id="2609070"/>
    <lineage>
        <taxon>Eukaryota</taxon>
        <taxon>Metazoa</taxon>
        <taxon>Chordata</taxon>
        <taxon>Craniata</taxon>
        <taxon>Vertebrata</taxon>
        <taxon>Euteleostomi</taxon>
        <taxon>Actinopterygii</taxon>
        <taxon>Neopterygii</taxon>
        <taxon>Teleostei</taxon>
        <taxon>Ostariophysi</taxon>
        <taxon>Gymnotiformes</taxon>
        <taxon>Gymnotoidei</taxon>
        <taxon>Gymnotidae</taxon>
        <taxon>Electrophorus</taxon>
    </lineage>
</organism>
<feature type="domain" description="TRAF-type" evidence="6">
    <location>
        <begin position="40"/>
        <end position="116"/>
    </location>
</feature>
<evidence type="ECO:0000256" key="1">
    <source>
        <dbReference type="ARBA" id="ARBA00022723"/>
    </source>
</evidence>
<keyword evidence="3 4" id="KW-0862">Zinc</keyword>
<dbReference type="PANTHER" id="PTHR16295">
    <property type="entry name" value="TRAF-TYPE ZINC FINGER PROTEIN-RELATED"/>
    <property type="match status" value="1"/>
</dbReference>
<feature type="non-terminal residue" evidence="7">
    <location>
        <position position="724"/>
    </location>
</feature>
<dbReference type="InterPro" id="IPR036047">
    <property type="entry name" value="F-box-like_dom_sf"/>
</dbReference>
<dbReference type="InterPro" id="IPR013083">
    <property type="entry name" value="Znf_RING/FYVE/PHD"/>
</dbReference>
<feature type="signal peptide" evidence="5">
    <location>
        <begin position="1"/>
        <end position="22"/>
    </location>
</feature>
<dbReference type="SUPFAM" id="SSF81383">
    <property type="entry name" value="F-box domain"/>
    <property type="match status" value="1"/>
</dbReference>
<evidence type="ECO:0000313" key="7">
    <source>
        <dbReference type="EMBL" id="KAK1786356.1"/>
    </source>
</evidence>
<dbReference type="EMBL" id="JAROKS010000025">
    <property type="protein sequence ID" value="KAK1786356.1"/>
    <property type="molecule type" value="Genomic_DNA"/>
</dbReference>
<dbReference type="Gene3D" id="3.80.10.10">
    <property type="entry name" value="Ribonuclease Inhibitor"/>
    <property type="match status" value="1"/>
</dbReference>
<keyword evidence="2 4" id="KW-0863">Zinc-finger</keyword>
<dbReference type="GO" id="GO:0008270">
    <property type="term" value="F:zinc ion binding"/>
    <property type="evidence" value="ECO:0007669"/>
    <property type="project" value="UniProtKB-KW"/>
</dbReference>
<sequence length="724" mass="83562">LIERYNSSILLLVSFMAATVDLEQCKHCTKEVAKANLAMHEAHCQRFLCVCPDCDESVAKDQLDDHRVEQHTLVKCKKCNMNMEQQKLGDHETNECPERLRSCEFCELDLPVNSMKEHTVACGSRTELCPDCNQYVMLKDQLHHAQICSSALAEKHYSKKEELIYEYKKPLQASYLEDSKLAVLSRDLSDLHTNPSRDPKSDQRSPSDLNLSFSVLEKTKKNVATGWADIDQISTCSQCHLALPLRTLQWHERPKAEEEQNGAKVHKEEEVDMVEGGEAYEHQSLWAFLPDVCLQRVFWWLHDHDRAQAALVCNQWHHVIHSPSLWRHRSFLVSGCIFRSRRSELEKAISYVKSYGSYLETLEVLFIHPINTVVARRFQLNLRSLLAALRQAGSRLRSLTIHRMELDHSAWCRSIRNALVRSMTFYLLRQGSHLSYLSLSGARFNLDQGMHVLEAVAAAQQHVHLSHRPGLATLDLQDFFAQPFPVYNRPNFASVVHRFQGLCNLTLNYSCMSDDLLKALASCCVGQNGAGSLRSFTVHCHVLEPHFQTIRGDAWALLARRCPALKVHMSVEQILAIEWLARILLREVPLHSLSLTSSYFNEFNWTAKPALASLIPMYRMCLQKLILDINNHHEPVDEELMEVVTVCTKLTYLKVWAFLDISFLDRLLQKRLKKQCILKTIKVRLYTNKHETREEDEMLEKLFSRFRQLIDSELNYFASTYPMF</sequence>
<dbReference type="Pfam" id="PF12937">
    <property type="entry name" value="F-box-like"/>
    <property type="match status" value="1"/>
</dbReference>
<dbReference type="InterPro" id="IPR051986">
    <property type="entry name" value="Innate_Immune_Apopt_Reg"/>
</dbReference>
<dbReference type="AlphaFoldDB" id="A0AAD8YUV2"/>